<evidence type="ECO:0000256" key="8">
    <source>
        <dbReference type="SAM" id="MobiDB-lite"/>
    </source>
</evidence>
<dbReference type="GO" id="GO:0043565">
    <property type="term" value="F:sequence-specific DNA binding"/>
    <property type="evidence" value="ECO:0007669"/>
    <property type="project" value="TreeGrafter"/>
</dbReference>
<comment type="caution">
    <text evidence="12">The sequence shown here is derived from an EMBL/GenBank/DDBJ whole genome shotgun (WGS) entry which is preliminary data.</text>
</comment>
<dbReference type="InterPro" id="IPR046829">
    <property type="entry name" value="Calmod_bind_C"/>
</dbReference>
<evidence type="ECO:0000256" key="7">
    <source>
        <dbReference type="ARBA" id="ARBA00023242"/>
    </source>
</evidence>
<dbReference type="InterPro" id="IPR046830">
    <property type="entry name" value="Calmod_bind_M"/>
</dbReference>
<dbReference type="GO" id="GO:0005634">
    <property type="term" value="C:nucleus"/>
    <property type="evidence" value="ECO:0007669"/>
    <property type="project" value="UniProtKB-SubCell"/>
</dbReference>
<dbReference type="InterPro" id="IPR046831">
    <property type="entry name" value="Calmodulin_bind_N"/>
</dbReference>
<dbReference type="PANTHER" id="PTHR31713">
    <property type="entry name" value="OS02G0177800 PROTEIN"/>
    <property type="match status" value="1"/>
</dbReference>
<dbReference type="Pfam" id="PF20451">
    <property type="entry name" value="Calmod_bind_M"/>
    <property type="match status" value="1"/>
</dbReference>
<keyword evidence="5" id="KW-0010">Activator</keyword>
<evidence type="ECO:0000256" key="2">
    <source>
        <dbReference type="ARBA" id="ARBA00007214"/>
    </source>
</evidence>
<keyword evidence="4" id="KW-0238">DNA-binding</keyword>
<feature type="region of interest" description="Disordered" evidence="8">
    <location>
        <begin position="1"/>
        <end position="26"/>
    </location>
</feature>
<dbReference type="GO" id="GO:0003700">
    <property type="term" value="F:DNA-binding transcription factor activity"/>
    <property type="evidence" value="ECO:0007669"/>
    <property type="project" value="TreeGrafter"/>
</dbReference>
<organism evidence="12 13">
    <name type="scientific">Camellia sinensis</name>
    <name type="common">Tea plant</name>
    <name type="synonym">Thea sinensis</name>
    <dbReference type="NCBI Taxonomy" id="4442"/>
    <lineage>
        <taxon>Eukaryota</taxon>
        <taxon>Viridiplantae</taxon>
        <taxon>Streptophyta</taxon>
        <taxon>Embryophyta</taxon>
        <taxon>Tracheophyta</taxon>
        <taxon>Spermatophyta</taxon>
        <taxon>Magnoliopsida</taxon>
        <taxon>eudicotyledons</taxon>
        <taxon>Gunneridae</taxon>
        <taxon>Pentapetalae</taxon>
        <taxon>asterids</taxon>
        <taxon>Ericales</taxon>
        <taxon>Theaceae</taxon>
        <taxon>Camellia</taxon>
    </lineage>
</organism>
<gene>
    <name evidence="12" type="ORF">HYC85_004006</name>
</gene>
<reference evidence="12 13" key="2">
    <citation type="submission" date="2020-07" db="EMBL/GenBank/DDBJ databases">
        <title>Genome assembly of wild tea tree DASZ reveals pedigree and selection history of tea varieties.</title>
        <authorList>
            <person name="Zhang W."/>
        </authorList>
    </citation>
    <scope>NUCLEOTIDE SEQUENCE [LARGE SCALE GENOMIC DNA]</scope>
    <source>
        <strain evidence="13">cv. G240</strain>
        <tissue evidence="12">Leaf</tissue>
    </source>
</reference>
<evidence type="ECO:0000256" key="5">
    <source>
        <dbReference type="ARBA" id="ARBA00023159"/>
    </source>
</evidence>
<feature type="domain" description="Calmodulin binding protein central" evidence="10">
    <location>
        <begin position="256"/>
        <end position="322"/>
    </location>
</feature>
<evidence type="ECO:0000256" key="4">
    <source>
        <dbReference type="ARBA" id="ARBA00023125"/>
    </source>
</evidence>
<feature type="domain" description="Calmodulin binding protein-like N-terminal" evidence="9">
    <location>
        <begin position="97"/>
        <end position="244"/>
    </location>
</feature>
<dbReference type="Pfam" id="PF20452">
    <property type="entry name" value="Calmod_bind_C"/>
    <property type="match status" value="1"/>
</dbReference>
<dbReference type="GO" id="GO:0005516">
    <property type="term" value="F:calmodulin binding"/>
    <property type="evidence" value="ECO:0007669"/>
    <property type="project" value="InterPro"/>
</dbReference>
<evidence type="ECO:0000259" key="11">
    <source>
        <dbReference type="Pfam" id="PF20452"/>
    </source>
</evidence>
<evidence type="ECO:0000313" key="12">
    <source>
        <dbReference type="EMBL" id="KAF5956781.1"/>
    </source>
</evidence>
<comment type="similarity">
    <text evidence="2">Belongs to the plant ACBP60 protein family.</text>
</comment>
<dbReference type="Proteomes" id="UP000593564">
    <property type="component" value="Unassembled WGS sequence"/>
</dbReference>
<dbReference type="AlphaFoldDB" id="A0A7J7HX11"/>
<keyword evidence="7" id="KW-0539">Nucleus</keyword>
<dbReference type="InterPro" id="IPR012416">
    <property type="entry name" value="CBP60"/>
</dbReference>
<dbReference type="PANTHER" id="PTHR31713:SF51">
    <property type="entry name" value="CALMODULIN-BINDING PROTEIN 60 E"/>
    <property type="match status" value="1"/>
</dbReference>
<evidence type="ECO:0008006" key="14">
    <source>
        <dbReference type="Google" id="ProtNLM"/>
    </source>
</evidence>
<dbReference type="Pfam" id="PF07887">
    <property type="entry name" value="Calmodulin_bind"/>
    <property type="match status" value="1"/>
</dbReference>
<proteinExistence type="inferred from homology"/>
<protein>
    <recommendedName>
        <fullName evidence="14">Calmodulin-binding protein 60 E</fullName>
    </recommendedName>
</protein>
<evidence type="ECO:0000313" key="13">
    <source>
        <dbReference type="Proteomes" id="UP000593564"/>
    </source>
</evidence>
<keyword evidence="6" id="KW-0804">Transcription</keyword>
<evidence type="ECO:0000259" key="10">
    <source>
        <dbReference type="Pfam" id="PF20451"/>
    </source>
</evidence>
<keyword evidence="3" id="KW-0805">Transcription regulation</keyword>
<keyword evidence="13" id="KW-1185">Reference proteome</keyword>
<evidence type="ECO:0000259" key="9">
    <source>
        <dbReference type="Pfam" id="PF07887"/>
    </source>
</evidence>
<reference evidence="13" key="1">
    <citation type="journal article" date="2020" name="Nat. Commun.">
        <title>Genome assembly of wild tea tree DASZ reveals pedigree and selection history of tea varieties.</title>
        <authorList>
            <person name="Zhang W."/>
            <person name="Zhang Y."/>
            <person name="Qiu H."/>
            <person name="Guo Y."/>
            <person name="Wan H."/>
            <person name="Zhang X."/>
            <person name="Scossa F."/>
            <person name="Alseekh S."/>
            <person name="Zhang Q."/>
            <person name="Wang P."/>
            <person name="Xu L."/>
            <person name="Schmidt M.H."/>
            <person name="Jia X."/>
            <person name="Li D."/>
            <person name="Zhu A."/>
            <person name="Guo F."/>
            <person name="Chen W."/>
            <person name="Ni D."/>
            <person name="Usadel B."/>
            <person name="Fernie A.R."/>
            <person name="Wen W."/>
        </authorList>
    </citation>
    <scope>NUCLEOTIDE SEQUENCE [LARGE SCALE GENOMIC DNA]</scope>
    <source>
        <strain evidence="13">cv. G240</strain>
    </source>
</reference>
<sequence length="602" mass="67207">MESSRGRRVEKRVYEESLEDQDDGMPHLKKQMLPGLASVIVEALKVDSLQRLCSSLEPLFRRIVSEEVERALTKLGHAQLAARSSPPRIQGPEGKNLQLHFKTRMPPHLFTGGKVEGEQGAAVHVVLLDASTGNVVQTGPESAAKLNVVVLEGDFNEEADDDWTKEHFESHEVKEREGKRPLLTGDLQLSLKEGVGTLGDIIFTDNSSWIRSRKFRLGVKVALGNCDGVRVREAKTEAFAVKDHRGELYKKHYPPALHDEVWRLDRIAKDGALHKKLIKAEIITVEDFLRVLVRDQQSLRNILGSGMSNRMWENTVEHAKTCTLGGKVYVYYADGTNSMGAVFNDIYELRGLIADGQFFPLESLAQNQKISVDSLVKRAYENWNQAVEYDGEVLNSLSIGKNETRASASAISEHNHVTTTQNKQQCISFQPSPQCQTKNNLSNSQLIEFPFIRSDSVAGMAITTPQAELAGTTDYGSVGMSAFGGSYLPVEWSRPRDGHGFEDFFSEDIRSRSSEMLESDDMQRLLKTFNMGIGSTFGHSDDACFSYNAPYEHQLGQTYGQERGRTSGKAVVGWLKLKAALRWGIFIRKKAAERRAQLVELD</sequence>
<name>A0A7J7HX11_CAMSI</name>
<accession>A0A7J7HX11</accession>
<dbReference type="GO" id="GO:0080142">
    <property type="term" value="P:regulation of salicylic acid biosynthetic process"/>
    <property type="evidence" value="ECO:0007669"/>
    <property type="project" value="TreeGrafter"/>
</dbReference>
<dbReference type="EMBL" id="JACBKZ010000002">
    <property type="protein sequence ID" value="KAF5956781.1"/>
    <property type="molecule type" value="Genomic_DNA"/>
</dbReference>
<evidence type="ECO:0000256" key="1">
    <source>
        <dbReference type="ARBA" id="ARBA00004123"/>
    </source>
</evidence>
<comment type="subcellular location">
    <subcellularLocation>
        <location evidence="1">Nucleus</location>
    </subcellularLocation>
</comment>
<feature type="compositionally biased region" description="Basic and acidic residues" evidence="8">
    <location>
        <begin position="1"/>
        <end position="15"/>
    </location>
</feature>
<evidence type="ECO:0000256" key="6">
    <source>
        <dbReference type="ARBA" id="ARBA00023163"/>
    </source>
</evidence>
<evidence type="ECO:0000256" key="3">
    <source>
        <dbReference type="ARBA" id="ARBA00023015"/>
    </source>
</evidence>
<feature type="domain" description="Calmodulin binding protein C-terminal" evidence="11">
    <location>
        <begin position="327"/>
        <end position="389"/>
    </location>
</feature>